<dbReference type="SUPFAM" id="SSF47954">
    <property type="entry name" value="Cyclin-like"/>
    <property type="match status" value="1"/>
</dbReference>
<feature type="compositionally biased region" description="Polar residues" evidence="1">
    <location>
        <begin position="37"/>
        <end position="50"/>
    </location>
</feature>
<evidence type="ECO:0000313" key="3">
    <source>
        <dbReference type="Proteomes" id="UP001586593"/>
    </source>
</evidence>
<dbReference type="InterPro" id="IPR036915">
    <property type="entry name" value="Cyclin-like_sf"/>
</dbReference>
<gene>
    <name evidence="2" type="ORF">VTK73DRAFT_6065</name>
</gene>
<reference evidence="2 3" key="1">
    <citation type="journal article" date="2024" name="Commun. Biol.">
        <title>Comparative genomic analysis of thermophilic fungi reveals convergent evolutionary adaptations and gene losses.</title>
        <authorList>
            <person name="Steindorff A.S."/>
            <person name="Aguilar-Pontes M.V."/>
            <person name="Robinson A.J."/>
            <person name="Andreopoulos B."/>
            <person name="LaButti K."/>
            <person name="Kuo A."/>
            <person name="Mondo S."/>
            <person name="Riley R."/>
            <person name="Otillar R."/>
            <person name="Haridas S."/>
            <person name="Lipzen A."/>
            <person name="Grimwood J."/>
            <person name="Schmutz J."/>
            <person name="Clum A."/>
            <person name="Reid I.D."/>
            <person name="Moisan M.C."/>
            <person name="Butler G."/>
            <person name="Nguyen T.T.M."/>
            <person name="Dewar K."/>
            <person name="Conant G."/>
            <person name="Drula E."/>
            <person name="Henrissat B."/>
            <person name="Hansel C."/>
            <person name="Singer S."/>
            <person name="Hutchinson M.I."/>
            <person name="de Vries R.P."/>
            <person name="Natvig D.O."/>
            <person name="Powell A.J."/>
            <person name="Tsang A."/>
            <person name="Grigoriev I.V."/>
        </authorList>
    </citation>
    <scope>NUCLEOTIDE SEQUENCE [LARGE SCALE GENOMIC DNA]</scope>
    <source>
        <strain evidence="2 3">ATCC 24622</strain>
    </source>
</reference>
<feature type="region of interest" description="Disordered" evidence="1">
    <location>
        <begin position="258"/>
        <end position="277"/>
    </location>
</feature>
<dbReference type="Proteomes" id="UP001586593">
    <property type="component" value="Unassembled WGS sequence"/>
</dbReference>
<keyword evidence="3" id="KW-1185">Reference proteome</keyword>
<proteinExistence type="predicted"/>
<name>A0ABR3WKU0_9PEZI</name>
<evidence type="ECO:0008006" key="4">
    <source>
        <dbReference type="Google" id="ProtNLM"/>
    </source>
</evidence>
<accession>A0ABR3WKU0</accession>
<sequence>MEPYGQRSGDSDSESDFDEEYFARTYRPLSNLPTPPASSLNTSRALSPRSTLEEGDLLESDLLGPAIHLTNLIPPTASLTAPSMVLVHELLTRADLPLETIALAVCILDSLDSKFSLSWRLVCPLASSPAGTATSSKRYTVPGVPPCPDQLNIDAVPPELIILASLVVAVKFLHDSERPTHFYTAHWGQNLWTCAQLNATERCIVEKLGYRILPLWQPELIDDALADMARAGRRAVAPSSQTARPFCCGVPPATWVPREHQEEDSHKRSLSDGRGAVGTAAGEIGSEWQFTPAESPVSEECGCVVGTAPTRYLMGSDTHAAFCASSRRFYE</sequence>
<organism evidence="2 3">
    <name type="scientific">Phialemonium thermophilum</name>
    <dbReference type="NCBI Taxonomy" id="223376"/>
    <lineage>
        <taxon>Eukaryota</taxon>
        <taxon>Fungi</taxon>
        <taxon>Dikarya</taxon>
        <taxon>Ascomycota</taxon>
        <taxon>Pezizomycotina</taxon>
        <taxon>Sordariomycetes</taxon>
        <taxon>Sordariomycetidae</taxon>
        <taxon>Cephalothecales</taxon>
        <taxon>Cephalothecaceae</taxon>
        <taxon>Phialemonium</taxon>
    </lineage>
</organism>
<feature type="compositionally biased region" description="Basic and acidic residues" evidence="1">
    <location>
        <begin position="258"/>
        <end position="271"/>
    </location>
</feature>
<evidence type="ECO:0000313" key="2">
    <source>
        <dbReference type="EMBL" id="KAL1864264.1"/>
    </source>
</evidence>
<feature type="region of interest" description="Disordered" evidence="1">
    <location>
        <begin position="26"/>
        <end position="51"/>
    </location>
</feature>
<evidence type="ECO:0000256" key="1">
    <source>
        <dbReference type="SAM" id="MobiDB-lite"/>
    </source>
</evidence>
<dbReference type="EMBL" id="JAZHXJ010000340">
    <property type="protein sequence ID" value="KAL1864264.1"/>
    <property type="molecule type" value="Genomic_DNA"/>
</dbReference>
<comment type="caution">
    <text evidence="2">The sequence shown here is derived from an EMBL/GenBank/DDBJ whole genome shotgun (WGS) entry which is preliminary data.</text>
</comment>
<protein>
    <recommendedName>
        <fullName evidence="4">Cyclin N-terminal domain-containing protein</fullName>
    </recommendedName>
</protein>